<accession>A0AAN6UKK7</accession>
<dbReference type="SUPFAM" id="SSF47459">
    <property type="entry name" value="HLH, helix-loop-helix DNA-binding domain"/>
    <property type="match status" value="1"/>
</dbReference>
<evidence type="ECO:0000313" key="4">
    <source>
        <dbReference type="Proteomes" id="UP001304895"/>
    </source>
</evidence>
<gene>
    <name evidence="3" type="ORF">BT67DRAFT_303822</name>
</gene>
<dbReference type="AlphaFoldDB" id="A0AAN6UKK7"/>
<dbReference type="InterPro" id="IPR036638">
    <property type="entry name" value="HLH_DNA-bd_sf"/>
</dbReference>
<reference evidence="3" key="2">
    <citation type="submission" date="2023-05" db="EMBL/GenBank/DDBJ databases">
        <authorList>
            <consortium name="Lawrence Berkeley National Laboratory"/>
            <person name="Steindorff A."/>
            <person name="Hensen N."/>
            <person name="Bonometti L."/>
            <person name="Westerberg I."/>
            <person name="Brannstrom I.O."/>
            <person name="Guillou S."/>
            <person name="Cros-Aarteil S."/>
            <person name="Calhoun S."/>
            <person name="Haridas S."/>
            <person name="Kuo A."/>
            <person name="Mondo S."/>
            <person name="Pangilinan J."/>
            <person name="Riley R."/>
            <person name="Labutti K."/>
            <person name="Andreopoulos B."/>
            <person name="Lipzen A."/>
            <person name="Chen C."/>
            <person name="Yanf M."/>
            <person name="Daum C."/>
            <person name="Ng V."/>
            <person name="Clum A."/>
            <person name="Ohm R."/>
            <person name="Martin F."/>
            <person name="Silar P."/>
            <person name="Natvig D."/>
            <person name="Lalanne C."/>
            <person name="Gautier V."/>
            <person name="Ament-Velasquez S.L."/>
            <person name="Kruys A."/>
            <person name="Hutchinson M.I."/>
            <person name="Powell A.J."/>
            <person name="Barry K."/>
            <person name="Miller A.N."/>
            <person name="Grigoriev I.V."/>
            <person name="Debuchy R."/>
            <person name="Gladieux P."/>
            <person name="Thoren M.H."/>
            <person name="Johannesson H."/>
        </authorList>
    </citation>
    <scope>NUCLEOTIDE SEQUENCE</scope>
    <source>
        <strain evidence="3">CBS 123565</strain>
    </source>
</reference>
<dbReference type="EMBL" id="MU853408">
    <property type="protein sequence ID" value="KAK4134748.1"/>
    <property type="molecule type" value="Genomic_DNA"/>
</dbReference>
<dbReference type="Proteomes" id="UP001304895">
    <property type="component" value="Unassembled WGS sequence"/>
</dbReference>
<dbReference type="InterPro" id="IPR011598">
    <property type="entry name" value="bHLH_dom"/>
</dbReference>
<evidence type="ECO:0000313" key="3">
    <source>
        <dbReference type="EMBL" id="KAK4134748.1"/>
    </source>
</evidence>
<feature type="region of interest" description="Disordered" evidence="1">
    <location>
        <begin position="235"/>
        <end position="264"/>
    </location>
</feature>
<proteinExistence type="predicted"/>
<dbReference type="PROSITE" id="PS50888">
    <property type="entry name" value="BHLH"/>
    <property type="match status" value="1"/>
</dbReference>
<comment type="caution">
    <text evidence="3">The sequence shown here is derived from an EMBL/GenBank/DDBJ whole genome shotgun (WGS) entry which is preliminary data.</text>
</comment>
<keyword evidence="4" id="KW-1185">Reference proteome</keyword>
<dbReference type="Gene3D" id="4.10.280.10">
    <property type="entry name" value="Helix-loop-helix DNA-binding domain"/>
    <property type="match status" value="1"/>
</dbReference>
<feature type="domain" description="BHLH" evidence="2">
    <location>
        <begin position="137"/>
        <end position="211"/>
    </location>
</feature>
<reference evidence="3" key="1">
    <citation type="journal article" date="2023" name="Mol. Phylogenet. Evol.">
        <title>Genome-scale phylogeny and comparative genomics of the fungal order Sordariales.</title>
        <authorList>
            <person name="Hensen N."/>
            <person name="Bonometti L."/>
            <person name="Westerberg I."/>
            <person name="Brannstrom I.O."/>
            <person name="Guillou S."/>
            <person name="Cros-Aarteil S."/>
            <person name="Calhoun S."/>
            <person name="Haridas S."/>
            <person name="Kuo A."/>
            <person name="Mondo S."/>
            <person name="Pangilinan J."/>
            <person name="Riley R."/>
            <person name="LaButti K."/>
            <person name="Andreopoulos B."/>
            <person name="Lipzen A."/>
            <person name="Chen C."/>
            <person name="Yan M."/>
            <person name="Daum C."/>
            <person name="Ng V."/>
            <person name="Clum A."/>
            <person name="Steindorff A."/>
            <person name="Ohm R.A."/>
            <person name="Martin F."/>
            <person name="Silar P."/>
            <person name="Natvig D.O."/>
            <person name="Lalanne C."/>
            <person name="Gautier V."/>
            <person name="Ament-Velasquez S.L."/>
            <person name="Kruys A."/>
            <person name="Hutchinson M.I."/>
            <person name="Powell A.J."/>
            <person name="Barry K."/>
            <person name="Miller A.N."/>
            <person name="Grigoriev I.V."/>
            <person name="Debuchy R."/>
            <person name="Gladieux P."/>
            <person name="Hiltunen Thoren M."/>
            <person name="Johannesson H."/>
        </authorList>
    </citation>
    <scope>NUCLEOTIDE SEQUENCE</scope>
    <source>
        <strain evidence="3">CBS 123565</strain>
    </source>
</reference>
<organism evidence="3 4">
    <name type="scientific">Trichocladium antarcticum</name>
    <dbReference type="NCBI Taxonomy" id="1450529"/>
    <lineage>
        <taxon>Eukaryota</taxon>
        <taxon>Fungi</taxon>
        <taxon>Dikarya</taxon>
        <taxon>Ascomycota</taxon>
        <taxon>Pezizomycotina</taxon>
        <taxon>Sordariomycetes</taxon>
        <taxon>Sordariomycetidae</taxon>
        <taxon>Sordariales</taxon>
        <taxon>Chaetomiaceae</taxon>
        <taxon>Trichocladium</taxon>
    </lineage>
</organism>
<protein>
    <recommendedName>
        <fullName evidence="2">BHLH domain-containing protein</fullName>
    </recommendedName>
</protein>
<feature type="region of interest" description="Disordered" evidence="1">
    <location>
        <begin position="168"/>
        <end position="193"/>
    </location>
</feature>
<evidence type="ECO:0000256" key="1">
    <source>
        <dbReference type="SAM" id="MobiDB-lite"/>
    </source>
</evidence>
<evidence type="ECO:0000259" key="2">
    <source>
        <dbReference type="PROSITE" id="PS50888"/>
    </source>
</evidence>
<sequence length="264" mass="27986">MTSFELHLTAGPLADGADTASESSFPERHFSPSPPSDTDGGSKSAGTKLHMIDGPSATSSWAHGWPGQNPPLLHRNLTPSHGRLVDSAIFSTSLPPTASPAGVEWAPFASPVAKGTDIELELQQEQEHGSRSARANSKRLAHKLSEKTRRTRLTIAIREIQKLLAEEAGRGGGDGGPARSLQDGGDAVFRPGVPSSKLDVVEMAVGVIRDLKERNTLMAERVRDVERRLGECRCRAAEGTPGTLDGLSTSGSDDEERQQGNGAV</sequence>
<dbReference type="GO" id="GO:0046983">
    <property type="term" value="F:protein dimerization activity"/>
    <property type="evidence" value="ECO:0007669"/>
    <property type="project" value="InterPro"/>
</dbReference>
<feature type="region of interest" description="Disordered" evidence="1">
    <location>
        <begin position="1"/>
        <end position="64"/>
    </location>
</feature>
<feature type="region of interest" description="Disordered" evidence="1">
    <location>
        <begin position="124"/>
        <end position="145"/>
    </location>
</feature>
<name>A0AAN6UKK7_9PEZI</name>